<dbReference type="Pfam" id="PF00106">
    <property type="entry name" value="adh_short"/>
    <property type="match status" value="1"/>
</dbReference>
<evidence type="ECO:0000256" key="4">
    <source>
        <dbReference type="SAM" id="MobiDB-lite"/>
    </source>
</evidence>
<protein>
    <submittedName>
        <fullName evidence="6">SDR family NAD(P)-dependent oxidoreductase</fullName>
    </submittedName>
</protein>
<sequence length="267" mass="28153">MSYSGKIVWVTGASSGIGEALAKAFSDQGASVILSGRRVGALDDVARACRGDTLELPFEATDYDALPGIVAQAEGWKGRIDVLVNNAGISQRSLGKDTKFEVYRELMEVDFFAPLRLTQLVLPAMLARGEGHFINIASVAGKIGGVLRTGYSAAKHALIGYSDALRAENEYAGLKVTVVTPGFVRTNIATHARSGDGSERGRSDEDIDSGISPDEAALMILAGIAAGKREIPVARGAIAEALKLKSIDPERLFDVMAAQGAMMAARE</sequence>
<dbReference type="PANTHER" id="PTHR44196:SF1">
    <property type="entry name" value="DEHYDROGENASE_REDUCTASE SDR FAMILY MEMBER 7B"/>
    <property type="match status" value="1"/>
</dbReference>
<dbReference type="Proteomes" id="UP000317894">
    <property type="component" value="Unassembled WGS sequence"/>
</dbReference>
<dbReference type="PRINTS" id="PR00080">
    <property type="entry name" value="SDRFAMILY"/>
</dbReference>
<organism evidence="6 7">
    <name type="scientific">Glacieibacterium frigidum</name>
    <dbReference type="NCBI Taxonomy" id="2593303"/>
    <lineage>
        <taxon>Bacteria</taxon>
        <taxon>Pseudomonadati</taxon>
        <taxon>Pseudomonadota</taxon>
        <taxon>Alphaproteobacteria</taxon>
        <taxon>Sphingomonadales</taxon>
        <taxon>Sphingosinicellaceae</taxon>
        <taxon>Glacieibacterium</taxon>
    </lineage>
</organism>
<keyword evidence="7" id="KW-1185">Reference proteome</keyword>
<comment type="caution">
    <text evidence="6">The sequence shown here is derived from an EMBL/GenBank/DDBJ whole genome shotgun (WGS) entry which is preliminary data.</text>
</comment>
<dbReference type="InterPro" id="IPR002347">
    <property type="entry name" value="SDR_fam"/>
</dbReference>
<proteinExistence type="inferred from homology"/>
<evidence type="ECO:0000259" key="5">
    <source>
        <dbReference type="SMART" id="SM00822"/>
    </source>
</evidence>
<dbReference type="PROSITE" id="PS00061">
    <property type="entry name" value="ADH_SHORT"/>
    <property type="match status" value="1"/>
</dbReference>
<dbReference type="PANTHER" id="PTHR44196">
    <property type="entry name" value="DEHYDROGENASE/REDUCTASE SDR FAMILY MEMBER 7B"/>
    <property type="match status" value="1"/>
</dbReference>
<dbReference type="EMBL" id="VJWA01000001">
    <property type="protein sequence ID" value="TRW17851.1"/>
    <property type="molecule type" value="Genomic_DNA"/>
</dbReference>
<evidence type="ECO:0000313" key="7">
    <source>
        <dbReference type="Proteomes" id="UP000317894"/>
    </source>
</evidence>
<dbReference type="GO" id="GO:0016020">
    <property type="term" value="C:membrane"/>
    <property type="evidence" value="ECO:0007669"/>
    <property type="project" value="TreeGrafter"/>
</dbReference>
<comment type="similarity">
    <text evidence="1 3">Belongs to the short-chain dehydrogenases/reductases (SDR) family.</text>
</comment>
<dbReference type="Gene3D" id="3.40.50.720">
    <property type="entry name" value="NAD(P)-binding Rossmann-like Domain"/>
    <property type="match status" value="1"/>
</dbReference>
<accession>A0A552UI32</accession>
<dbReference type="OrthoDB" id="9793825at2"/>
<dbReference type="GO" id="GO:0016491">
    <property type="term" value="F:oxidoreductase activity"/>
    <property type="evidence" value="ECO:0007669"/>
    <property type="project" value="UniProtKB-KW"/>
</dbReference>
<feature type="domain" description="Ketoreductase" evidence="5">
    <location>
        <begin position="6"/>
        <end position="187"/>
    </location>
</feature>
<feature type="region of interest" description="Disordered" evidence="4">
    <location>
        <begin position="191"/>
        <end position="210"/>
    </location>
</feature>
<dbReference type="PRINTS" id="PR00081">
    <property type="entry name" value="GDHRDH"/>
</dbReference>
<evidence type="ECO:0000256" key="2">
    <source>
        <dbReference type="ARBA" id="ARBA00023002"/>
    </source>
</evidence>
<evidence type="ECO:0000313" key="6">
    <source>
        <dbReference type="EMBL" id="TRW17851.1"/>
    </source>
</evidence>
<dbReference type="InterPro" id="IPR036291">
    <property type="entry name" value="NAD(P)-bd_dom_sf"/>
</dbReference>
<dbReference type="AlphaFoldDB" id="A0A552UI32"/>
<gene>
    <name evidence="6" type="ORF">FMM06_06905</name>
</gene>
<dbReference type="RefSeq" id="WP_144236545.1">
    <property type="nucleotide sequence ID" value="NZ_VJWA01000001.1"/>
</dbReference>
<dbReference type="InterPro" id="IPR057326">
    <property type="entry name" value="KR_dom"/>
</dbReference>
<keyword evidence="2" id="KW-0560">Oxidoreductase</keyword>
<dbReference type="InterPro" id="IPR020904">
    <property type="entry name" value="Sc_DH/Rdtase_CS"/>
</dbReference>
<feature type="compositionally biased region" description="Basic and acidic residues" evidence="4">
    <location>
        <begin position="193"/>
        <end position="204"/>
    </location>
</feature>
<reference evidence="6 7" key="1">
    <citation type="submission" date="2019-07" db="EMBL/GenBank/DDBJ databases">
        <title>Novel species isolated from glacier.</title>
        <authorList>
            <person name="Liu Q."/>
            <person name="Xin Y.-H."/>
        </authorList>
    </citation>
    <scope>NUCLEOTIDE SEQUENCE [LARGE SCALE GENOMIC DNA]</scope>
    <source>
        <strain evidence="6 7">LB1R16</strain>
    </source>
</reference>
<evidence type="ECO:0000256" key="1">
    <source>
        <dbReference type="ARBA" id="ARBA00006484"/>
    </source>
</evidence>
<dbReference type="SMART" id="SM00822">
    <property type="entry name" value="PKS_KR"/>
    <property type="match status" value="1"/>
</dbReference>
<dbReference type="SUPFAM" id="SSF51735">
    <property type="entry name" value="NAD(P)-binding Rossmann-fold domains"/>
    <property type="match status" value="1"/>
</dbReference>
<name>A0A552UI32_9SPHN</name>
<evidence type="ECO:0000256" key="3">
    <source>
        <dbReference type="RuleBase" id="RU000363"/>
    </source>
</evidence>